<feature type="domain" description="RING-type" evidence="6">
    <location>
        <begin position="33"/>
        <end position="85"/>
    </location>
</feature>
<sequence>MHHRSDTFAFDMTADSFHDADDVIEVAEGTPYCYICLDSMNGPSGDAYELMAPCACQTYIHRSCLDGWRRMSKTEKPQTHCPTCKTAFQMEVSTLPLTRVERAIQTVSTYWFPFAWRYVTIVWVLLFVADFSHWCGADISSKLSLLCGYLSSSTLSILFPVLAVCLSVLVAIILYNVATGFLYSFGKTPSIVATTPLKIPDPPRVLNLRPLLTNTASMV</sequence>
<dbReference type="EMBL" id="VJMJ01000027">
    <property type="protein sequence ID" value="KAF0742423.1"/>
    <property type="molecule type" value="Genomic_DNA"/>
</dbReference>
<dbReference type="SUPFAM" id="SSF57850">
    <property type="entry name" value="RING/U-box"/>
    <property type="match status" value="1"/>
</dbReference>
<keyword evidence="1" id="KW-0479">Metal-binding</keyword>
<reference evidence="8 9" key="1">
    <citation type="submission" date="2019-07" db="EMBL/GenBank/DDBJ databases">
        <title>Genomics analysis of Aphanomyces spp. identifies a new class of oomycete effector associated with host adaptation.</title>
        <authorList>
            <person name="Gaulin E."/>
        </authorList>
    </citation>
    <scope>NUCLEOTIDE SEQUENCE [LARGE SCALE GENOMIC DNA]</scope>
    <source>
        <strain evidence="8 9">ATCC 201684</strain>
    </source>
</reference>
<name>A0A6G0XPJ9_9STRA</name>
<dbReference type="VEuPathDB" id="FungiDB:AeMF1_002386"/>
<dbReference type="SMART" id="SM00744">
    <property type="entry name" value="RINGv"/>
    <property type="match status" value="1"/>
</dbReference>
<gene>
    <name evidence="8" type="ORF">Ae201684_002525</name>
</gene>
<keyword evidence="9" id="KW-1185">Reference proteome</keyword>
<evidence type="ECO:0000256" key="5">
    <source>
        <dbReference type="SAM" id="Phobius"/>
    </source>
</evidence>
<evidence type="ECO:0000313" key="8">
    <source>
        <dbReference type="EMBL" id="KAF0742423.1"/>
    </source>
</evidence>
<keyword evidence="2 4" id="KW-0863">Zinc-finger</keyword>
<feature type="transmembrane region" description="Helical" evidence="5">
    <location>
        <begin position="114"/>
        <end position="134"/>
    </location>
</feature>
<feature type="domain" description="RING-CH-type" evidence="7">
    <location>
        <begin position="25"/>
        <end position="91"/>
    </location>
</feature>
<accession>A0A6G0XPJ9</accession>
<evidence type="ECO:0000259" key="7">
    <source>
        <dbReference type="PROSITE" id="PS51292"/>
    </source>
</evidence>
<keyword evidence="5" id="KW-1133">Transmembrane helix</keyword>
<dbReference type="PROSITE" id="PS50089">
    <property type="entry name" value="ZF_RING_2"/>
    <property type="match status" value="1"/>
</dbReference>
<proteinExistence type="predicted"/>
<feature type="transmembrane region" description="Helical" evidence="5">
    <location>
        <begin position="154"/>
        <end position="177"/>
    </location>
</feature>
<dbReference type="Proteomes" id="UP000481153">
    <property type="component" value="Unassembled WGS sequence"/>
</dbReference>
<dbReference type="InterPro" id="IPR013083">
    <property type="entry name" value="Znf_RING/FYVE/PHD"/>
</dbReference>
<protein>
    <submittedName>
        <fullName evidence="8">Uncharacterized protein</fullName>
    </submittedName>
</protein>
<dbReference type="Gene3D" id="3.30.40.10">
    <property type="entry name" value="Zinc/RING finger domain, C3HC4 (zinc finger)"/>
    <property type="match status" value="1"/>
</dbReference>
<dbReference type="InterPro" id="IPR001841">
    <property type="entry name" value="Znf_RING"/>
</dbReference>
<organism evidence="8 9">
    <name type="scientific">Aphanomyces euteiches</name>
    <dbReference type="NCBI Taxonomy" id="100861"/>
    <lineage>
        <taxon>Eukaryota</taxon>
        <taxon>Sar</taxon>
        <taxon>Stramenopiles</taxon>
        <taxon>Oomycota</taxon>
        <taxon>Saprolegniomycetes</taxon>
        <taxon>Saprolegniales</taxon>
        <taxon>Verrucalvaceae</taxon>
        <taxon>Aphanomyces</taxon>
    </lineage>
</organism>
<dbReference type="AlphaFoldDB" id="A0A6G0XPJ9"/>
<evidence type="ECO:0000256" key="1">
    <source>
        <dbReference type="ARBA" id="ARBA00022723"/>
    </source>
</evidence>
<comment type="caution">
    <text evidence="8">The sequence shown here is derived from an EMBL/GenBank/DDBJ whole genome shotgun (WGS) entry which is preliminary data.</text>
</comment>
<evidence type="ECO:0000259" key="6">
    <source>
        <dbReference type="PROSITE" id="PS50089"/>
    </source>
</evidence>
<evidence type="ECO:0000256" key="2">
    <source>
        <dbReference type="ARBA" id="ARBA00022771"/>
    </source>
</evidence>
<evidence type="ECO:0000256" key="4">
    <source>
        <dbReference type="PROSITE-ProRule" id="PRU00175"/>
    </source>
</evidence>
<evidence type="ECO:0000256" key="3">
    <source>
        <dbReference type="ARBA" id="ARBA00022833"/>
    </source>
</evidence>
<keyword evidence="3" id="KW-0862">Zinc</keyword>
<dbReference type="PANTHER" id="PTHR46347">
    <property type="entry name" value="RING/FYVE/PHD ZINC FINGER SUPERFAMILY PROTEIN"/>
    <property type="match status" value="1"/>
</dbReference>
<dbReference type="GO" id="GO:0008270">
    <property type="term" value="F:zinc ion binding"/>
    <property type="evidence" value="ECO:0007669"/>
    <property type="project" value="UniProtKB-KW"/>
</dbReference>
<keyword evidence="5" id="KW-0472">Membrane</keyword>
<dbReference type="PANTHER" id="PTHR46347:SF1">
    <property type="entry name" value="RING_FYVE_PHD ZINC FINGER SUPERFAMILY PROTEIN"/>
    <property type="match status" value="1"/>
</dbReference>
<dbReference type="PROSITE" id="PS51292">
    <property type="entry name" value="ZF_RING_CH"/>
    <property type="match status" value="1"/>
</dbReference>
<keyword evidence="5" id="KW-0812">Transmembrane</keyword>
<evidence type="ECO:0000313" key="9">
    <source>
        <dbReference type="Proteomes" id="UP000481153"/>
    </source>
</evidence>
<dbReference type="Pfam" id="PF12906">
    <property type="entry name" value="RINGv"/>
    <property type="match status" value="1"/>
</dbReference>
<dbReference type="InterPro" id="IPR011016">
    <property type="entry name" value="Znf_RING-CH"/>
</dbReference>